<organism evidence="3 4">
    <name type="scientific">Magnetospirillum molischianum DSM 120</name>
    <dbReference type="NCBI Taxonomy" id="1150626"/>
    <lineage>
        <taxon>Bacteria</taxon>
        <taxon>Pseudomonadati</taxon>
        <taxon>Pseudomonadota</taxon>
        <taxon>Alphaproteobacteria</taxon>
        <taxon>Rhodospirillales</taxon>
        <taxon>Rhodospirillaceae</taxon>
        <taxon>Magnetospirillum</taxon>
    </lineage>
</organism>
<feature type="domain" description="HupH hydrogenase expression protein C-terminal" evidence="2">
    <location>
        <begin position="150"/>
        <end position="262"/>
    </location>
</feature>
<dbReference type="Pfam" id="PF04809">
    <property type="entry name" value="HupH_C"/>
    <property type="match status" value="2"/>
</dbReference>
<dbReference type="InterPro" id="IPR038527">
    <property type="entry name" value="HupH_C_sf"/>
</dbReference>
<evidence type="ECO:0000313" key="3">
    <source>
        <dbReference type="EMBL" id="CCG39670.1"/>
    </source>
</evidence>
<evidence type="ECO:0000256" key="1">
    <source>
        <dbReference type="ARBA" id="ARBA00010832"/>
    </source>
</evidence>
<gene>
    <name evidence="3" type="primary">hupH</name>
    <name evidence="3" type="ORF">PHAMO_10095</name>
</gene>
<dbReference type="Gene3D" id="3.30.1370.140">
    <property type="entry name" value="HupH hydrogenase expression protein, C-terminal domain"/>
    <property type="match status" value="2"/>
</dbReference>
<proteinExistence type="inferred from homology"/>
<evidence type="ECO:0000313" key="4">
    <source>
        <dbReference type="Proteomes" id="UP000004169"/>
    </source>
</evidence>
<sequence>MILDLLGESGDKRAPSLSFLSGSGAEEAVARCPRVAALLPRLAEALTARSAGQSDHRFDLAGLDELELTLIADVLGEGEVSGVVTMPDGIVAHIEEAVMAGLWRVRCVDSEGRIVADYLDVAAIPEAVRGAATVLTRPDIALAALPAGLVTASVLVAEIGAHLESWRPGQPNRVVTVSHLPVPLEDMTFLQELLGTGPVRILSRGYASCRVVSTATRHVWSVQYVDAAGAIVLDTLEIGDVPAAACATEEDIRDSALRVAQIDRAYFA</sequence>
<dbReference type="RefSeq" id="WP_002725311.1">
    <property type="nucleotide sequence ID" value="NZ_CAHP01000001.1"/>
</dbReference>
<dbReference type="STRING" id="1150626.PHAMO_10095"/>
<reference evidence="3 4" key="1">
    <citation type="journal article" date="2012" name="J. Bacteriol.">
        <title>Draft Genome Sequence of the Purple Photosynthetic Bacterium Phaeospirillum molischianum DSM120, a Particularly Versatile Bacterium.</title>
        <authorList>
            <person name="Duquesne K."/>
            <person name="Prima V."/>
            <person name="Ji B."/>
            <person name="Rouy Z."/>
            <person name="Medigue C."/>
            <person name="Talla E."/>
            <person name="Sturgis J.N."/>
        </authorList>
    </citation>
    <scope>NUCLEOTIDE SEQUENCE [LARGE SCALE GENOMIC DNA]</scope>
    <source>
        <strain evidence="4">DSM120</strain>
    </source>
</reference>
<accession>H8FMT2</accession>
<comment type="similarity">
    <text evidence="1">Belongs to the HupH/HyaF family.</text>
</comment>
<evidence type="ECO:0000259" key="2">
    <source>
        <dbReference type="Pfam" id="PF04809"/>
    </source>
</evidence>
<dbReference type="OrthoDB" id="6560677at2"/>
<dbReference type="AlphaFoldDB" id="H8FMT2"/>
<feature type="domain" description="HupH hydrogenase expression protein C-terminal" evidence="2">
    <location>
        <begin position="37"/>
        <end position="132"/>
    </location>
</feature>
<dbReference type="Proteomes" id="UP000004169">
    <property type="component" value="Unassembled WGS sequence"/>
</dbReference>
<keyword evidence="4" id="KW-1185">Reference proteome</keyword>
<dbReference type="eggNOG" id="COG1773">
    <property type="taxonomic scope" value="Bacteria"/>
</dbReference>
<protein>
    <submittedName>
        <fullName evidence="3">Hydrogenase expression/formation protein hupH</fullName>
    </submittedName>
</protein>
<comment type="caution">
    <text evidence="3">The sequence shown here is derived from an EMBL/GenBank/DDBJ whole genome shotgun (WGS) entry which is preliminary data.</text>
</comment>
<name>H8FMT2_MAGML</name>
<dbReference type="EMBL" id="CAHP01000001">
    <property type="protein sequence ID" value="CCG39670.1"/>
    <property type="molecule type" value="Genomic_DNA"/>
</dbReference>
<dbReference type="InterPro" id="IPR006894">
    <property type="entry name" value="HupH_Hydgase_express_prot_C"/>
</dbReference>